<protein>
    <submittedName>
        <fullName evidence="2">Uncharacterized protein</fullName>
    </submittedName>
</protein>
<reference evidence="2 3" key="1">
    <citation type="submission" date="2014-04" db="EMBL/GenBank/DDBJ databases">
        <authorList>
            <consortium name="DOE Joint Genome Institute"/>
            <person name="Kuo A."/>
            <person name="Kohler A."/>
            <person name="Jargeat P."/>
            <person name="Nagy L.G."/>
            <person name="Floudas D."/>
            <person name="Copeland A."/>
            <person name="Barry K.W."/>
            <person name="Cichocki N."/>
            <person name="Veneault-Fourrey C."/>
            <person name="LaButti K."/>
            <person name="Lindquist E.A."/>
            <person name="Lipzen A."/>
            <person name="Lundell T."/>
            <person name="Morin E."/>
            <person name="Murat C."/>
            <person name="Sun H."/>
            <person name="Tunlid A."/>
            <person name="Henrissat B."/>
            <person name="Grigoriev I.V."/>
            <person name="Hibbett D.S."/>
            <person name="Martin F."/>
            <person name="Nordberg H.P."/>
            <person name="Cantor M.N."/>
            <person name="Hua S.X."/>
        </authorList>
    </citation>
    <scope>NUCLEOTIDE SEQUENCE [LARGE SCALE GENOMIC DNA]</scope>
    <source>
        <strain evidence="2 3">Ve08.2h10</strain>
    </source>
</reference>
<dbReference type="AlphaFoldDB" id="A0A0D0DU81"/>
<organism evidence="2 3">
    <name type="scientific">Paxillus rubicundulus Ve08.2h10</name>
    <dbReference type="NCBI Taxonomy" id="930991"/>
    <lineage>
        <taxon>Eukaryota</taxon>
        <taxon>Fungi</taxon>
        <taxon>Dikarya</taxon>
        <taxon>Basidiomycota</taxon>
        <taxon>Agaricomycotina</taxon>
        <taxon>Agaricomycetes</taxon>
        <taxon>Agaricomycetidae</taxon>
        <taxon>Boletales</taxon>
        <taxon>Paxilineae</taxon>
        <taxon>Paxillaceae</taxon>
        <taxon>Paxillus</taxon>
    </lineage>
</organism>
<sequence>MHQLPLLSRSSLSAFGLRCLLIRPCSESCSTCYHISINVDVHASNIRYIGGSTSRESRPVTQSVLPIASTPVGLVMAALRSWSMPVGPYIWFPWHTSQSALVVACQWWPVAVAVVVFTVSSSCLPLRLPFFSSSCWSSHPSRPLPSLPHLRAYGHYPLRTRCASMNPARRLCERDWSSTPGVRLCMGFHRVVDRGTGDKPHVTATWAQC</sequence>
<dbReference type="Proteomes" id="UP000054538">
    <property type="component" value="Unassembled WGS sequence"/>
</dbReference>
<evidence type="ECO:0000313" key="2">
    <source>
        <dbReference type="EMBL" id="KIK92436.1"/>
    </source>
</evidence>
<feature type="chain" id="PRO_5002209241" evidence="1">
    <location>
        <begin position="17"/>
        <end position="209"/>
    </location>
</feature>
<dbReference type="HOGENOM" id="CLU_1315774_0_0_1"/>
<evidence type="ECO:0000256" key="1">
    <source>
        <dbReference type="SAM" id="SignalP"/>
    </source>
</evidence>
<reference evidence="3" key="2">
    <citation type="submission" date="2015-01" db="EMBL/GenBank/DDBJ databases">
        <title>Evolutionary Origins and Diversification of the Mycorrhizal Mutualists.</title>
        <authorList>
            <consortium name="DOE Joint Genome Institute"/>
            <consortium name="Mycorrhizal Genomics Consortium"/>
            <person name="Kohler A."/>
            <person name="Kuo A."/>
            <person name="Nagy L.G."/>
            <person name="Floudas D."/>
            <person name="Copeland A."/>
            <person name="Barry K.W."/>
            <person name="Cichocki N."/>
            <person name="Veneault-Fourrey C."/>
            <person name="LaButti K."/>
            <person name="Lindquist E.A."/>
            <person name="Lipzen A."/>
            <person name="Lundell T."/>
            <person name="Morin E."/>
            <person name="Murat C."/>
            <person name="Riley R."/>
            <person name="Ohm R."/>
            <person name="Sun H."/>
            <person name="Tunlid A."/>
            <person name="Henrissat B."/>
            <person name="Grigoriev I.V."/>
            <person name="Hibbett D.S."/>
            <person name="Martin F."/>
        </authorList>
    </citation>
    <scope>NUCLEOTIDE SEQUENCE [LARGE SCALE GENOMIC DNA]</scope>
    <source>
        <strain evidence="3">Ve08.2h10</strain>
    </source>
</reference>
<feature type="signal peptide" evidence="1">
    <location>
        <begin position="1"/>
        <end position="16"/>
    </location>
</feature>
<accession>A0A0D0DU81</accession>
<proteinExistence type="predicted"/>
<keyword evidence="1" id="KW-0732">Signal</keyword>
<evidence type="ECO:0000313" key="3">
    <source>
        <dbReference type="Proteomes" id="UP000054538"/>
    </source>
</evidence>
<dbReference type="EMBL" id="KN825280">
    <property type="protein sequence ID" value="KIK92436.1"/>
    <property type="molecule type" value="Genomic_DNA"/>
</dbReference>
<gene>
    <name evidence="2" type="ORF">PAXRUDRAFT_573621</name>
</gene>
<dbReference type="InParanoid" id="A0A0D0DU81"/>
<keyword evidence="3" id="KW-1185">Reference proteome</keyword>
<name>A0A0D0DU81_9AGAM</name>